<dbReference type="PANTHER" id="PTHR43401:SF2">
    <property type="entry name" value="L-THREONINE 3-DEHYDROGENASE"/>
    <property type="match status" value="1"/>
</dbReference>
<evidence type="ECO:0000256" key="4">
    <source>
        <dbReference type="RuleBase" id="RU361277"/>
    </source>
</evidence>
<proteinExistence type="inferred from homology"/>
<dbReference type="AlphaFoldDB" id="A0A0M2NGN5"/>
<feature type="domain" description="Enoyl reductase (ER)" evidence="5">
    <location>
        <begin position="10"/>
        <end position="343"/>
    </location>
</feature>
<dbReference type="STRING" id="270498.CHK_3023"/>
<dbReference type="Pfam" id="PF00107">
    <property type="entry name" value="ADH_zinc_N"/>
    <property type="match status" value="1"/>
</dbReference>
<dbReference type="Gene3D" id="3.90.180.10">
    <property type="entry name" value="Medium-chain alcohol dehydrogenases, catalytic domain"/>
    <property type="match status" value="1"/>
</dbReference>
<gene>
    <name evidence="6" type="ORF">CHK_3023</name>
</gene>
<keyword evidence="7" id="KW-1185">Reference proteome</keyword>
<reference evidence="6 7" key="1">
    <citation type="submission" date="2015-04" db="EMBL/GenBank/DDBJ databases">
        <title>Draft genome sequence of bacteremic isolate Catabacter hongkongensis type strain HKU16T.</title>
        <authorList>
            <person name="Lau S.K."/>
            <person name="Teng J.L."/>
            <person name="Huang Y."/>
            <person name="Curreem S.O."/>
            <person name="Tsui S.K."/>
            <person name="Woo P.C."/>
        </authorList>
    </citation>
    <scope>NUCLEOTIDE SEQUENCE [LARGE SCALE GENOMIC DNA]</scope>
    <source>
        <strain evidence="6 7">HKU16</strain>
    </source>
</reference>
<name>A0A0M2NGN5_9FIRM</name>
<keyword evidence="2 4" id="KW-0862">Zinc</keyword>
<sequence length="345" mass="37177">MKAFIAKEPGVTEFVEVDKPKLGPKDILAKVAYAGICATDIALITGDTTFVREGMAKYPIRIGHEWSGEIVEVGSEVKTLKPGDHVIAENGVPCFDCPTCWSGDFAHCPNGKSVGTINTYDGCFAEYMKMPERSTYKLDDSIDLEEAALIEPASIAMAGIIKSGVGFGDIVMMIGTGPIGLTGVGLLKAIGCTVILVGRRDSKLEIGRQMGADYLLNSATQDIAEELKKITPTGRVCAVFESSGNIQMFKDTANFVKSGGNVIILGFFEQNLNDFNIDKFVVNDVNLLGVAGTGGSMQGIIQLLRNKQVSFRPLISAVYDFDDAQEAVERVIKNDGDRIKVLLKF</sequence>
<evidence type="ECO:0000256" key="3">
    <source>
        <dbReference type="ARBA" id="ARBA00023002"/>
    </source>
</evidence>
<dbReference type="EC" id="1.1.1.14" evidence="6"/>
<keyword evidence="1 4" id="KW-0479">Metal-binding</keyword>
<dbReference type="InterPro" id="IPR013149">
    <property type="entry name" value="ADH-like_C"/>
</dbReference>
<dbReference type="PANTHER" id="PTHR43401">
    <property type="entry name" value="L-THREONINE 3-DEHYDROGENASE"/>
    <property type="match status" value="1"/>
</dbReference>
<dbReference type="RefSeq" id="WP_052740629.1">
    <property type="nucleotide sequence ID" value="NZ_LAYJ01000133.1"/>
</dbReference>
<evidence type="ECO:0000256" key="1">
    <source>
        <dbReference type="ARBA" id="ARBA00022723"/>
    </source>
</evidence>
<dbReference type="InterPro" id="IPR002328">
    <property type="entry name" value="ADH_Zn_CS"/>
</dbReference>
<protein>
    <submittedName>
        <fullName evidence="6">Sorbitol dehydrogenase</fullName>
        <ecNumber evidence="6">1.1.1.14</ecNumber>
    </submittedName>
</protein>
<dbReference type="InterPro" id="IPR036291">
    <property type="entry name" value="NAD(P)-bd_dom_sf"/>
</dbReference>
<dbReference type="SMART" id="SM00829">
    <property type="entry name" value="PKS_ER"/>
    <property type="match status" value="1"/>
</dbReference>
<organism evidence="6 7">
    <name type="scientific">Christensenella hongkongensis</name>
    <dbReference type="NCBI Taxonomy" id="270498"/>
    <lineage>
        <taxon>Bacteria</taxon>
        <taxon>Bacillati</taxon>
        <taxon>Bacillota</taxon>
        <taxon>Clostridia</taxon>
        <taxon>Christensenellales</taxon>
        <taxon>Christensenellaceae</taxon>
        <taxon>Christensenella</taxon>
    </lineage>
</organism>
<comment type="similarity">
    <text evidence="4">Belongs to the zinc-containing alcohol dehydrogenase family.</text>
</comment>
<accession>A0A0M2NGN5</accession>
<dbReference type="Pfam" id="PF08240">
    <property type="entry name" value="ADH_N"/>
    <property type="match status" value="1"/>
</dbReference>
<dbReference type="SUPFAM" id="SSF50129">
    <property type="entry name" value="GroES-like"/>
    <property type="match status" value="1"/>
</dbReference>
<keyword evidence="3 6" id="KW-0560">Oxidoreductase</keyword>
<dbReference type="InterPro" id="IPR050129">
    <property type="entry name" value="Zn_alcohol_dh"/>
</dbReference>
<dbReference type="Proteomes" id="UP000034076">
    <property type="component" value="Unassembled WGS sequence"/>
</dbReference>
<dbReference type="InterPro" id="IPR020843">
    <property type="entry name" value="ER"/>
</dbReference>
<dbReference type="EMBL" id="LAYJ01000133">
    <property type="protein sequence ID" value="KKI49445.1"/>
    <property type="molecule type" value="Genomic_DNA"/>
</dbReference>
<evidence type="ECO:0000256" key="2">
    <source>
        <dbReference type="ARBA" id="ARBA00022833"/>
    </source>
</evidence>
<dbReference type="SUPFAM" id="SSF51735">
    <property type="entry name" value="NAD(P)-binding Rossmann-fold domains"/>
    <property type="match status" value="1"/>
</dbReference>
<evidence type="ECO:0000259" key="5">
    <source>
        <dbReference type="SMART" id="SM00829"/>
    </source>
</evidence>
<evidence type="ECO:0000313" key="6">
    <source>
        <dbReference type="EMBL" id="KKI49445.1"/>
    </source>
</evidence>
<dbReference type="Gene3D" id="3.40.50.720">
    <property type="entry name" value="NAD(P)-binding Rossmann-like Domain"/>
    <property type="match status" value="1"/>
</dbReference>
<dbReference type="InterPro" id="IPR011032">
    <property type="entry name" value="GroES-like_sf"/>
</dbReference>
<dbReference type="OrthoDB" id="9769198at2"/>
<dbReference type="InterPro" id="IPR013154">
    <property type="entry name" value="ADH-like_N"/>
</dbReference>
<comment type="cofactor">
    <cofactor evidence="4">
        <name>Zn(2+)</name>
        <dbReference type="ChEBI" id="CHEBI:29105"/>
    </cofactor>
</comment>
<dbReference type="PROSITE" id="PS00059">
    <property type="entry name" value="ADH_ZINC"/>
    <property type="match status" value="1"/>
</dbReference>
<dbReference type="GO" id="GO:0003939">
    <property type="term" value="F:L-iditol 2-dehydrogenase (NAD+) activity"/>
    <property type="evidence" value="ECO:0007669"/>
    <property type="project" value="UniProtKB-EC"/>
</dbReference>
<evidence type="ECO:0000313" key="7">
    <source>
        <dbReference type="Proteomes" id="UP000034076"/>
    </source>
</evidence>
<comment type="caution">
    <text evidence="6">The sequence shown here is derived from an EMBL/GenBank/DDBJ whole genome shotgun (WGS) entry which is preliminary data.</text>
</comment>
<dbReference type="GO" id="GO:0008270">
    <property type="term" value="F:zinc ion binding"/>
    <property type="evidence" value="ECO:0007669"/>
    <property type="project" value="InterPro"/>
</dbReference>